<gene>
    <name evidence="1" type="ORF">OTU49_012393</name>
</gene>
<organism evidence="1 2">
    <name type="scientific">Cherax quadricarinatus</name>
    <name type="common">Australian red claw crayfish</name>
    <dbReference type="NCBI Taxonomy" id="27406"/>
    <lineage>
        <taxon>Eukaryota</taxon>
        <taxon>Metazoa</taxon>
        <taxon>Ecdysozoa</taxon>
        <taxon>Arthropoda</taxon>
        <taxon>Crustacea</taxon>
        <taxon>Multicrustacea</taxon>
        <taxon>Malacostraca</taxon>
        <taxon>Eumalacostraca</taxon>
        <taxon>Eucarida</taxon>
        <taxon>Decapoda</taxon>
        <taxon>Pleocyemata</taxon>
        <taxon>Astacidea</taxon>
        <taxon>Parastacoidea</taxon>
        <taxon>Parastacidae</taxon>
        <taxon>Cherax</taxon>
    </lineage>
</organism>
<sequence length="252" mass="29326">MRTREWESMRYHHFTLERFLTYFKGDDSRLRQMISVLCRLVKQIYMRGWLLKDGWTNHIYIDVTYNDTYVSIVDLVEPWLNFPKNSAFYNTKTRSVETCYVLGVKINEESANIAVKQVQNIVQYCIAFMNAPPEKLVRLSGSNFDASDKKNNTSVTSSPSDLISTSINKPNEPDGLVIQRRVHYPGDLINEYNQPDPVGQVEKKKKKRWKKIWHRLKKVFTFSSRKETGSTQGVARILEALRAGNHSTNLLQ</sequence>
<evidence type="ECO:0000313" key="2">
    <source>
        <dbReference type="Proteomes" id="UP001445076"/>
    </source>
</evidence>
<dbReference type="AlphaFoldDB" id="A0AAW0VZL1"/>
<accession>A0AAW0VZL1</accession>
<evidence type="ECO:0000313" key="1">
    <source>
        <dbReference type="EMBL" id="KAK8722356.1"/>
    </source>
</evidence>
<dbReference type="EMBL" id="JARKIK010000096">
    <property type="protein sequence ID" value="KAK8722356.1"/>
    <property type="molecule type" value="Genomic_DNA"/>
</dbReference>
<comment type="caution">
    <text evidence="1">The sequence shown here is derived from an EMBL/GenBank/DDBJ whole genome shotgun (WGS) entry which is preliminary data.</text>
</comment>
<proteinExistence type="predicted"/>
<keyword evidence="2" id="KW-1185">Reference proteome</keyword>
<protein>
    <submittedName>
        <fullName evidence="1">Uncharacterized protein</fullName>
    </submittedName>
</protein>
<dbReference type="Proteomes" id="UP001445076">
    <property type="component" value="Unassembled WGS sequence"/>
</dbReference>
<name>A0AAW0VZL1_CHEQU</name>
<reference evidence="1 2" key="1">
    <citation type="journal article" date="2024" name="BMC Genomics">
        <title>Genome assembly of redclaw crayfish (Cherax quadricarinatus) provides insights into its immune adaptation and hypoxia tolerance.</title>
        <authorList>
            <person name="Liu Z."/>
            <person name="Zheng J."/>
            <person name="Li H."/>
            <person name="Fang K."/>
            <person name="Wang S."/>
            <person name="He J."/>
            <person name="Zhou D."/>
            <person name="Weng S."/>
            <person name="Chi M."/>
            <person name="Gu Z."/>
            <person name="He J."/>
            <person name="Li F."/>
            <person name="Wang M."/>
        </authorList>
    </citation>
    <scope>NUCLEOTIDE SEQUENCE [LARGE SCALE GENOMIC DNA]</scope>
    <source>
        <strain evidence="1">ZL_2023a</strain>
    </source>
</reference>